<feature type="domain" description="PPIase FKBP-type" evidence="6">
    <location>
        <begin position="63"/>
        <end position="150"/>
    </location>
</feature>
<evidence type="ECO:0000259" key="6">
    <source>
        <dbReference type="PROSITE" id="PS50059"/>
    </source>
</evidence>
<dbReference type="PANTHER" id="PTHR10516">
    <property type="entry name" value="PEPTIDYL-PROLYL CIS-TRANS ISOMERASE"/>
    <property type="match status" value="1"/>
</dbReference>
<sequence>MLLTSTRGFRAVRHKVRPMKENHLCVLHTWPQMLLSNPFSLRTPCTHTVFFSQQATCPVVSLGDRVRLHMDGKLSSGTLLPSTRDTAPLKFIVGSNQVLPGVEKAVQGMKKGEFKTIALGPAEAFGAKKQLLTVPLQELHLPEKERQKLAIGQTLELAGGERARIVLLSDETIEIDLAHPYAGHSLQATLELVDHELYSELHESERLVLPHVVHEGDTVTFPRRGDTVVVHYSGKLAKDNHEFDSSRNRGEPFRFQIGVGQVICGWDEGVMRMSKGMIATLNIPAEKGYGKTGAGTVIPPNADLVFEVELLDIVGRKN</sequence>
<evidence type="ECO:0000256" key="2">
    <source>
        <dbReference type="ARBA" id="ARBA00013194"/>
    </source>
</evidence>
<dbReference type="SUPFAM" id="SSF54534">
    <property type="entry name" value="FKBP-like"/>
    <property type="match status" value="2"/>
</dbReference>
<keyword evidence="4 5" id="KW-0413">Isomerase</keyword>
<proteinExistence type="predicted"/>
<dbReference type="AlphaFoldDB" id="A0A976IGN7"/>
<dbReference type="PANTHER" id="PTHR10516:SF443">
    <property type="entry name" value="FK506-BINDING PROTEIN 59-RELATED"/>
    <property type="match status" value="1"/>
</dbReference>
<evidence type="ECO:0000256" key="4">
    <source>
        <dbReference type="ARBA" id="ARBA00023235"/>
    </source>
</evidence>
<organism evidence="7 8">
    <name type="scientific">Bremia lactucae</name>
    <name type="common">Lettuce downy mildew</name>
    <dbReference type="NCBI Taxonomy" id="4779"/>
    <lineage>
        <taxon>Eukaryota</taxon>
        <taxon>Sar</taxon>
        <taxon>Stramenopiles</taxon>
        <taxon>Oomycota</taxon>
        <taxon>Peronosporomycetes</taxon>
        <taxon>Peronosporales</taxon>
        <taxon>Peronosporaceae</taxon>
        <taxon>Bremia</taxon>
    </lineage>
</organism>
<dbReference type="Proteomes" id="UP000294530">
    <property type="component" value="Unassembled WGS sequence"/>
</dbReference>
<keyword evidence="8" id="KW-1185">Reference proteome</keyword>
<dbReference type="EC" id="5.2.1.8" evidence="2 5"/>
<name>A0A976IGN7_BRELC</name>
<comment type="catalytic activity">
    <reaction evidence="1 5">
        <text>[protein]-peptidylproline (omega=180) = [protein]-peptidylproline (omega=0)</text>
        <dbReference type="Rhea" id="RHEA:16237"/>
        <dbReference type="Rhea" id="RHEA-COMP:10747"/>
        <dbReference type="Rhea" id="RHEA-COMP:10748"/>
        <dbReference type="ChEBI" id="CHEBI:83833"/>
        <dbReference type="ChEBI" id="CHEBI:83834"/>
        <dbReference type="EC" id="5.2.1.8"/>
    </reaction>
</comment>
<evidence type="ECO:0000313" key="8">
    <source>
        <dbReference type="Proteomes" id="UP000294530"/>
    </source>
</evidence>
<dbReference type="Pfam" id="PF00254">
    <property type="entry name" value="FKBP_C"/>
    <property type="match status" value="2"/>
</dbReference>
<evidence type="ECO:0000256" key="1">
    <source>
        <dbReference type="ARBA" id="ARBA00000971"/>
    </source>
</evidence>
<dbReference type="EMBL" id="SHOA02000015">
    <property type="protein sequence ID" value="TDH71728.1"/>
    <property type="molecule type" value="Genomic_DNA"/>
</dbReference>
<gene>
    <name evidence="7" type="ORF">CCR75_007230</name>
</gene>
<dbReference type="OrthoDB" id="1902587at2759"/>
<evidence type="ECO:0000313" key="7">
    <source>
        <dbReference type="EMBL" id="TDH71728.1"/>
    </source>
</evidence>
<accession>A0A976IGN7</accession>
<keyword evidence="3 5" id="KW-0697">Rotamase</keyword>
<dbReference type="InterPro" id="IPR001179">
    <property type="entry name" value="PPIase_FKBP_dom"/>
</dbReference>
<evidence type="ECO:0000256" key="5">
    <source>
        <dbReference type="PROSITE-ProRule" id="PRU00277"/>
    </source>
</evidence>
<dbReference type="FunFam" id="3.10.50.40:FF:000047">
    <property type="entry name" value="Peptidylprolyl isomerase"/>
    <property type="match status" value="1"/>
</dbReference>
<dbReference type="GeneID" id="94350963"/>
<comment type="caution">
    <text evidence="7">The sequence shown here is derived from an EMBL/GenBank/DDBJ whole genome shotgun (WGS) entry which is preliminary data.</text>
</comment>
<protein>
    <recommendedName>
        <fullName evidence="2 5">peptidylprolyl isomerase</fullName>
        <ecNumber evidence="2 5">5.2.1.8</ecNumber>
    </recommendedName>
</protein>
<evidence type="ECO:0000256" key="3">
    <source>
        <dbReference type="ARBA" id="ARBA00023110"/>
    </source>
</evidence>
<dbReference type="PROSITE" id="PS50059">
    <property type="entry name" value="FKBP_PPIASE"/>
    <property type="match status" value="2"/>
</dbReference>
<dbReference type="InterPro" id="IPR050689">
    <property type="entry name" value="FKBP-type_PPIase"/>
</dbReference>
<dbReference type="RefSeq" id="XP_067821227.1">
    <property type="nucleotide sequence ID" value="XM_067965292.1"/>
</dbReference>
<dbReference type="InterPro" id="IPR046357">
    <property type="entry name" value="PPIase_dom_sf"/>
</dbReference>
<feature type="domain" description="PPIase FKBP-type" evidence="6">
    <location>
        <begin position="225"/>
        <end position="314"/>
    </location>
</feature>
<dbReference type="KEGG" id="blac:94350963"/>
<dbReference type="Gene3D" id="3.10.50.40">
    <property type="match status" value="2"/>
</dbReference>
<dbReference type="GO" id="GO:0003755">
    <property type="term" value="F:peptidyl-prolyl cis-trans isomerase activity"/>
    <property type="evidence" value="ECO:0007669"/>
    <property type="project" value="UniProtKB-KW"/>
</dbReference>
<reference evidence="7 8" key="1">
    <citation type="journal article" date="2021" name="Genome Biol.">
        <title>AFLAP: assembly-free linkage analysis pipeline using k-mers from genome sequencing data.</title>
        <authorList>
            <person name="Fletcher K."/>
            <person name="Zhang L."/>
            <person name="Gil J."/>
            <person name="Han R."/>
            <person name="Cavanaugh K."/>
            <person name="Michelmore R."/>
        </authorList>
    </citation>
    <scope>NUCLEOTIDE SEQUENCE [LARGE SCALE GENOMIC DNA]</scope>
    <source>
        <strain evidence="7 8">SF5</strain>
    </source>
</reference>